<name>A0ACB9B4V2_9ASTR</name>
<sequence length="934" mass="107167">MLKSISEFSNWKIMMKSYFKFTEHTLWESIVKGPHIPKTTIDDGLVPIADPDLYSEEDKKLIHRDNRALGSIILALPIELYLNFEQHETTQGLWNALCLRFEGNAALQESRTDLLLKQYNMFSYKKNETLSEQVTRFITMINRLRKMGVKFEEYDLGKKLLDSFPDCWSIPCMLIKNTTPDLKSKTLDDIICLLESYELDAKKRELNNQDKQNSLGSTNATLFSRSSEGLSGTKSEKSKVGFDKAKLRCYNCQQLGHFARECTKDKKKKIEGSGVKLVEMVDETDKSKKALTALMSKQLINCEWDNEIEDAEDELDEALMVEIEVLKKQAETASACALKTDAKEKGKAVDSDEISSELEVKSESESDICSSLCVERMLNYHAANTFLLAENDKLKRGVDDDIELDGVKSFDCNLNRFVSVSSVNVDVNNVNVSHYDSDASYVSACSTNVCDDFDCVSEVSSTSTFFDKVVHTARDYVPLHKASSLAGDVVLDEFGNPLIQKFDLSSERPKKNDVIVPENHILTSETKSNKVVKVNVSVTTTVQRKSWCVKGKSFDVKDQFINVIDKPIQSKGHLRKKVFSLKSEVGECPKSKSKPKPKGYNCFVCGQVGHFARKCKHNSIESRFTKNKERVKSNITQLFRRASENDSVSESGVKQQYSRDYLLYRNCHDFDSDACRAYVLPNFVDPRVPKVSKYVKKPNQPIYFAKEKMIKKYEKNVGYVWKIKNEQSSQMVGTKKNINLKEQVVPGLVILEKMILMRAPRKFNTYVVDMNDHTTQVNYSAARTPQQNGVAERKNKTLIEVSRTMLVDSKLPIIFWAEAINTTCYVLNIVLMMLVMNTTSWVTLRIRKLIEYTTREPKLFKKSYYVEWQELNTPLDQNGPDWFFDAEVIFKSFDQQVQMDSNEVIKYARVCGSLWKWNLFHIWYLITSRLWYQI</sequence>
<organism evidence="1 2">
    <name type="scientific">Smallanthus sonchifolius</name>
    <dbReference type="NCBI Taxonomy" id="185202"/>
    <lineage>
        <taxon>Eukaryota</taxon>
        <taxon>Viridiplantae</taxon>
        <taxon>Streptophyta</taxon>
        <taxon>Embryophyta</taxon>
        <taxon>Tracheophyta</taxon>
        <taxon>Spermatophyta</taxon>
        <taxon>Magnoliopsida</taxon>
        <taxon>eudicotyledons</taxon>
        <taxon>Gunneridae</taxon>
        <taxon>Pentapetalae</taxon>
        <taxon>asterids</taxon>
        <taxon>campanulids</taxon>
        <taxon>Asterales</taxon>
        <taxon>Asteraceae</taxon>
        <taxon>Asteroideae</taxon>
        <taxon>Heliantheae alliance</taxon>
        <taxon>Millerieae</taxon>
        <taxon>Smallanthus</taxon>
    </lineage>
</organism>
<accession>A0ACB9B4V2</accession>
<comment type="caution">
    <text evidence="1">The sequence shown here is derived from an EMBL/GenBank/DDBJ whole genome shotgun (WGS) entry which is preliminary data.</text>
</comment>
<gene>
    <name evidence="1" type="ORF">L1987_69082</name>
</gene>
<proteinExistence type="predicted"/>
<keyword evidence="2" id="KW-1185">Reference proteome</keyword>
<protein>
    <submittedName>
        <fullName evidence="1">Uncharacterized protein</fullName>
    </submittedName>
</protein>
<evidence type="ECO:0000313" key="1">
    <source>
        <dbReference type="EMBL" id="KAI3717452.1"/>
    </source>
</evidence>
<dbReference type="EMBL" id="CM042040">
    <property type="protein sequence ID" value="KAI3717452.1"/>
    <property type="molecule type" value="Genomic_DNA"/>
</dbReference>
<evidence type="ECO:0000313" key="2">
    <source>
        <dbReference type="Proteomes" id="UP001056120"/>
    </source>
</evidence>
<reference evidence="1 2" key="2">
    <citation type="journal article" date="2022" name="Mol. Ecol. Resour.">
        <title>The genomes of chicory, endive, great burdock and yacon provide insights into Asteraceae paleo-polyploidization history and plant inulin production.</title>
        <authorList>
            <person name="Fan W."/>
            <person name="Wang S."/>
            <person name="Wang H."/>
            <person name="Wang A."/>
            <person name="Jiang F."/>
            <person name="Liu H."/>
            <person name="Zhao H."/>
            <person name="Xu D."/>
            <person name="Zhang Y."/>
        </authorList>
    </citation>
    <scope>NUCLEOTIDE SEQUENCE [LARGE SCALE GENOMIC DNA]</scope>
    <source>
        <strain evidence="2">cv. Yunnan</strain>
        <tissue evidence="1">Leaves</tissue>
    </source>
</reference>
<dbReference type="Proteomes" id="UP001056120">
    <property type="component" value="Linkage Group LG23"/>
</dbReference>
<reference evidence="2" key="1">
    <citation type="journal article" date="2022" name="Mol. Ecol. Resour.">
        <title>The genomes of chicory, endive, great burdock and yacon provide insights into Asteraceae palaeo-polyploidization history and plant inulin production.</title>
        <authorList>
            <person name="Fan W."/>
            <person name="Wang S."/>
            <person name="Wang H."/>
            <person name="Wang A."/>
            <person name="Jiang F."/>
            <person name="Liu H."/>
            <person name="Zhao H."/>
            <person name="Xu D."/>
            <person name="Zhang Y."/>
        </authorList>
    </citation>
    <scope>NUCLEOTIDE SEQUENCE [LARGE SCALE GENOMIC DNA]</scope>
    <source>
        <strain evidence="2">cv. Yunnan</strain>
    </source>
</reference>